<feature type="repeat" description="FG-GAP" evidence="4">
    <location>
        <begin position="44"/>
        <end position="101"/>
    </location>
</feature>
<dbReference type="GO" id="GO:0008305">
    <property type="term" value="C:integrin complex"/>
    <property type="evidence" value="ECO:0007669"/>
    <property type="project" value="InterPro"/>
</dbReference>
<comment type="subcellular location">
    <subcellularLocation>
        <location evidence="5">Membrane</location>
        <topology evidence="5">Single-pass type I membrane protein</topology>
    </subcellularLocation>
</comment>
<dbReference type="STRING" id="1965070.A0A443RF62"/>
<dbReference type="Gene3D" id="2.130.10.130">
    <property type="entry name" value="Integrin alpha, N-terminal"/>
    <property type="match status" value="1"/>
</dbReference>
<proteinExistence type="inferred from homology"/>
<evidence type="ECO:0000313" key="7">
    <source>
        <dbReference type="Proteomes" id="UP000285301"/>
    </source>
</evidence>
<dbReference type="PROSITE" id="PS51470">
    <property type="entry name" value="FG_GAP"/>
    <property type="match status" value="3"/>
</dbReference>
<organism evidence="6 7">
    <name type="scientific">Dinothrombium tinctorium</name>
    <dbReference type="NCBI Taxonomy" id="1965070"/>
    <lineage>
        <taxon>Eukaryota</taxon>
        <taxon>Metazoa</taxon>
        <taxon>Ecdysozoa</taxon>
        <taxon>Arthropoda</taxon>
        <taxon>Chelicerata</taxon>
        <taxon>Arachnida</taxon>
        <taxon>Acari</taxon>
        <taxon>Acariformes</taxon>
        <taxon>Trombidiformes</taxon>
        <taxon>Prostigmata</taxon>
        <taxon>Anystina</taxon>
        <taxon>Parasitengona</taxon>
        <taxon>Trombidioidea</taxon>
        <taxon>Trombidiidae</taxon>
        <taxon>Dinothrombium</taxon>
    </lineage>
</organism>
<dbReference type="GO" id="GO:0009897">
    <property type="term" value="C:external side of plasma membrane"/>
    <property type="evidence" value="ECO:0007669"/>
    <property type="project" value="TreeGrafter"/>
</dbReference>
<dbReference type="OrthoDB" id="5573735at2759"/>
<keyword evidence="5" id="KW-0130">Cell adhesion</keyword>
<dbReference type="PANTHER" id="PTHR23220">
    <property type="entry name" value="INTEGRIN ALPHA"/>
    <property type="match status" value="1"/>
</dbReference>
<evidence type="ECO:0000256" key="5">
    <source>
        <dbReference type="RuleBase" id="RU003762"/>
    </source>
</evidence>
<feature type="non-terminal residue" evidence="6">
    <location>
        <position position="231"/>
    </location>
</feature>
<keyword evidence="3" id="KW-0325">Glycoprotein</keyword>
<evidence type="ECO:0000256" key="2">
    <source>
        <dbReference type="ARBA" id="ARBA00022737"/>
    </source>
</evidence>
<dbReference type="InterPro" id="IPR013517">
    <property type="entry name" value="FG-GAP"/>
</dbReference>
<reference evidence="6 7" key="1">
    <citation type="journal article" date="2018" name="Gigascience">
        <title>Genomes of trombidid mites reveal novel predicted allergens and laterally-transferred genes associated with secondary metabolism.</title>
        <authorList>
            <person name="Dong X."/>
            <person name="Chaisiri K."/>
            <person name="Xia D."/>
            <person name="Armstrong S.D."/>
            <person name="Fang Y."/>
            <person name="Donnelly M.J."/>
            <person name="Kadowaki T."/>
            <person name="McGarry J.W."/>
            <person name="Darby A.C."/>
            <person name="Makepeace B.L."/>
        </authorList>
    </citation>
    <scope>NUCLEOTIDE SEQUENCE [LARGE SCALE GENOMIC DNA]</scope>
    <source>
        <strain evidence="6">UoL-WK</strain>
    </source>
</reference>
<dbReference type="SUPFAM" id="SSF69318">
    <property type="entry name" value="Integrin alpha N-terminal domain"/>
    <property type="match status" value="1"/>
</dbReference>
<keyword evidence="2" id="KW-0677">Repeat</keyword>
<dbReference type="Pfam" id="PF01839">
    <property type="entry name" value="FG-GAP"/>
    <property type="match status" value="2"/>
</dbReference>
<feature type="repeat" description="FG-GAP" evidence="4">
    <location>
        <begin position="104"/>
        <end position="165"/>
    </location>
</feature>
<comment type="caution">
    <text evidence="6">The sequence shown here is derived from an EMBL/GenBank/DDBJ whole genome shotgun (WGS) entry which is preliminary data.</text>
</comment>
<evidence type="ECO:0000256" key="3">
    <source>
        <dbReference type="ARBA" id="ARBA00023180"/>
    </source>
</evidence>
<dbReference type="InterPro" id="IPR000413">
    <property type="entry name" value="Integrin_alpha"/>
</dbReference>
<dbReference type="PRINTS" id="PR01185">
    <property type="entry name" value="INTEGRINA"/>
</dbReference>
<dbReference type="SMART" id="SM00191">
    <property type="entry name" value="Int_alpha"/>
    <property type="match status" value="3"/>
</dbReference>
<keyword evidence="7" id="KW-1185">Reference proteome</keyword>
<dbReference type="InterPro" id="IPR028994">
    <property type="entry name" value="Integrin_alpha_N"/>
</dbReference>
<dbReference type="EMBL" id="NCKU01000849">
    <property type="protein sequence ID" value="RWS13916.1"/>
    <property type="molecule type" value="Genomic_DNA"/>
</dbReference>
<dbReference type="GO" id="GO:0033627">
    <property type="term" value="P:cell adhesion mediated by integrin"/>
    <property type="evidence" value="ECO:0007669"/>
    <property type="project" value="TreeGrafter"/>
</dbReference>
<keyword evidence="1" id="KW-0732">Signal</keyword>
<evidence type="ECO:0000256" key="4">
    <source>
        <dbReference type="PROSITE-ProRule" id="PRU00803"/>
    </source>
</evidence>
<dbReference type="GO" id="GO:0007229">
    <property type="term" value="P:integrin-mediated signaling pathway"/>
    <property type="evidence" value="ECO:0007669"/>
    <property type="project" value="UniProtKB-KW"/>
</dbReference>
<keyword evidence="5 6" id="KW-0401">Integrin</keyword>
<evidence type="ECO:0000256" key="1">
    <source>
        <dbReference type="ARBA" id="ARBA00022729"/>
    </source>
</evidence>
<dbReference type="AlphaFoldDB" id="A0A443RF62"/>
<feature type="repeat" description="FG-GAP" evidence="4">
    <location>
        <begin position="166"/>
        <end position="225"/>
    </location>
</feature>
<evidence type="ECO:0000313" key="6">
    <source>
        <dbReference type="EMBL" id="RWS13916.1"/>
    </source>
</evidence>
<dbReference type="InterPro" id="IPR013519">
    <property type="entry name" value="Int_alpha_beta-p"/>
</dbReference>
<dbReference type="GO" id="GO:0007160">
    <property type="term" value="P:cell-matrix adhesion"/>
    <property type="evidence" value="ECO:0007669"/>
    <property type="project" value="TreeGrafter"/>
</dbReference>
<dbReference type="GO" id="GO:0098609">
    <property type="term" value="P:cell-cell adhesion"/>
    <property type="evidence" value="ECO:0007669"/>
    <property type="project" value="TreeGrafter"/>
</dbReference>
<accession>A0A443RF62</accession>
<dbReference type="Proteomes" id="UP000285301">
    <property type="component" value="Unassembled WGS sequence"/>
</dbReference>
<name>A0A443RF62_9ACAR</name>
<dbReference type="PANTHER" id="PTHR23220:SF122">
    <property type="entry name" value="INTEGRIN ALPHA-PS1"/>
    <property type="match status" value="1"/>
</dbReference>
<protein>
    <submittedName>
        <fullName evidence="6">Integrin alpha-9-like protein</fullName>
    </submittedName>
</protein>
<keyword evidence="5" id="KW-0675">Receptor</keyword>
<comment type="similarity">
    <text evidence="5">Belongs to the integrin alpha chain family.</text>
</comment>
<sequence length="231" mass="25726">MSGFSSAFSQDKRRLILGAPGFYQWRGAVVTYFLEGFKRHTNPEMIQYSQTVDTDSYLGYSLASGYFDDSGKEQVVAGAPKDSFYRGSVYIFPIEARFGENLFTVVKVYHGTQFGEYFGSALITPDVNNDKLNDLIVGAPLYSPPSREADDCGRIYVYISNGNTFNEPQIIAGPNKPNARFGSALCNLEDINMDGFKDIAVGAPYEDENKGAVYIYHGKRNGLIDRYVQVE</sequence>
<dbReference type="GO" id="GO:0005178">
    <property type="term" value="F:integrin binding"/>
    <property type="evidence" value="ECO:0007669"/>
    <property type="project" value="TreeGrafter"/>
</dbReference>
<gene>
    <name evidence="6" type="ORF">B4U79_03616</name>
</gene>